<dbReference type="Pfam" id="PF17957">
    <property type="entry name" value="Big_7"/>
    <property type="match status" value="1"/>
</dbReference>
<dbReference type="RefSeq" id="WP_387965061.1">
    <property type="nucleotide sequence ID" value="NZ_JBHSGP010000014.1"/>
</dbReference>
<accession>A0ABV9N5D5</accession>
<dbReference type="SUPFAM" id="SSF49899">
    <property type="entry name" value="Concanavalin A-like lectins/glucanases"/>
    <property type="match status" value="1"/>
</dbReference>
<evidence type="ECO:0000256" key="1">
    <source>
        <dbReference type="ARBA" id="ARBA00022729"/>
    </source>
</evidence>
<gene>
    <name evidence="4" type="ORF">ACFO5O_14595</name>
</gene>
<name>A0ABV9N5D5_9FLAO</name>
<evidence type="ECO:0000313" key="4">
    <source>
        <dbReference type="EMBL" id="MFC4723562.1"/>
    </source>
</evidence>
<reference evidence="5" key="1">
    <citation type="journal article" date="2019" name="Int. J. Syst. Evol. Microbiol.">
        <title>The Global Catalogue of Microorganisms (GCM) 10K type strain sequencing project: providing services to taxonomists for standard genome sequencing and annotation.</title>
        <authorList>
            <consortium name="The Broad Institute Genomics Platform"/>
            <consortium name="The Broad Institute Genome Sequencing Center for Infectious Disease"/>
            <person name="Wu L."/>
            <person name="Ma J."/>
        </authorList>
    </citation>
    <scope>NUCLEOTIDE SEQUENCE [LARGE SCALE GENOMIC DNA]</scope>
    <source>
        <strain evidence="5">CCUG 63682</strain>
    </source>
</reference>
<dbReference type="NCBIfam" id="TIGR04183">
    <property type="entry name" value="Por_Secre_tail"/>
    <property type="match status" value="1"/>
</dbReference>
<feature type="domain" description="Alginate lyase 2" evidence="2">
    <location>
        <begin position="59"/>
        <end position="240"/>
    </location>
</feature>
<dbReference type="Pfam" id="PF18962">
    <property type="entry name" value="Por_Secre_tail"/>
    <property type="match status" value="1"/>
</dbReference>
<feature type="domain" description="Secretion system C-terminal sorting" evidence="3">
    <location>
        <begin position="477"/>
        <end position="552"/>
    </location>
</feature>
<evidence type="ECO:0000313" key="5">
    <source>
        <dbReference type="Proteomes" id="UP001595953"/>
    </source>
</evidence>
<dbReference type="GO" id="GO:0016829">
    <property type="term" value="F:lyase activity"/>
    <property type="evidence" value="ECO:0007669"/>
    <property type="project" value="UniProtKB-KW"/>
</dbReference>
<dbReference type="Pfam" id="PF08787">
    <property type="entry name" value="Alginate_lyase2"/>
    <property type="match status" value="1"/>
</dbReference>
<dbReference type="InterPro" id="IPR026444">
    <property type="entry name" value="Secre_tail"/>
</dbReference>
<organism evidence="4 5">
    <name type="scientific">Geojedonia litorea</name>
    <dbReference type="NCBI Taxonomy" id="1268269"/>
    <lineage>
        <taxon>Bacteria</taxon>
        <taxon>Pseudomonadati</taxon>
        <taxon>Bacteroidota</taxon>
        <taxon>Flavobacteriia</taxon>
        <taxon>Flavobacteriales</taxon>
        <taxon>Flavobacteriaceae</taxon>
        <taxon>Geojedonia</taxon>
    </lineage>
</organism>
<keyword evidence="5" id="KW-1185">Reference proteome</keyword>
<evidence type="ECO:0000259" key="2">
    <source>
        <dbReference type="Pfam" id="PF08787"/>
    </source>
</evidence>
<dbReference type="Proteomes" id="UP001595953">
    <property type="component" value="Unassembled WGS sequence"/>
</dbReference>
<dbReference type="InterPro" id="IPR013783">
    <property type="entry name" value="Ig-like_fold"/>
</dbReference>
<protein>
    <submittedName>
        <fullName evidence="4">Polysaccharide lyase family 7 protein</fullName>
    </submittedName>
</protein>
<comment type="caution">
    <text evidence="4">The sequence shown here is derived from an EMBL/GenBank/DDBJ whole genome shotgun (WGS) entry which is preliminary data.</text>
</comment>
<keyword evidence="4" id="KW-0456">Lyase</keyword>
<dbReference type="InterPro" id="IPR014895">
    <property type="entry name" value="Alginate_lyase_2"/>
</dbReference>
<dbReference type="InterPro" id="IPR013320">
    <property type="entry name" value="ConA-like_dom_sf"/>
</dbReference>
<proteinExistence type="predicted"/>
<dbReference type="Gene3D" id="2.60.120.200">
    <property type="match status" value="1"/>
</dbReference>
<evidence type="ECO:0000259" key="3">
    <source>
        <dbReference type="Pfam" id="PF18962"/>
    </source>
</evidence>
<dbReference type="Gene3D" id="2.60.40.10">
    <property type="entry name" value="Immunoglobulins"/>
    <property type="match status" value="1"/>
</dbReference>
<sequence>MNVTQLKRLRSYRMLLKFRSSLKIVLTICFMQVYATAVSQTYSAPYEIPRFQDFIGECKLQAPTSSTAATQSELIAGYTSSWFYVADGDKVAFNQSGSLNRTELRDLRNWTISQGDRSLHGRIDIVQQTCDQVTIMQIHDDANAGNGPNKPLLRIYKHQAKSPVNHLWAAIKTDAGGQNTTHVDLGPDPGGYFNCDIKIVNGYMIIDLDGVEKVNMDVSFWTFPSYWKAGVYLQDNGEATAYFDQLYEGTGGGTGNNAPTVAITAPSNGASFNDGDNVTIAANASDSDGTISQVEFFVNGSSVGVDTSSPYSVNWSIGVGSYAITAVATDNQAASTTSSTVNVTGNSVGPATDLYVSSIATGTQNVSKGKKHGLATVTILDNSGAPVAGATVTGTFSGTFNETVVGTTGSNGSVDLVTTTTEKGGVSVDLCVDNVTHATLTYNSSLNVITCTGSSARVGKTIQQGSTSSKSQIILLHPNPSSHTFKVELTLDKASQFSGKLISIEGKVFAVFQAQSLTRGTHQLEMDVSQLKAGIYIFESNLNGEKRMSRVIKK</sequence>
<keyword evidence="1" id="KW-0732">Signal</keyword>
<dbReference type="EMBL" id="JBHSGP010000014">
    <property type="protein sequence ID" value="MFC4723562.1"/>
    <property type="molecule type" value="Genomic_DNA"/>
</dbReference>